<organism evidence="2 3">
    <name type="scientific">Gilvimarinus gilvus</name>
    <dbReference type="NCBI Taxonomy" id="3058038"/>
    <lineage>
        <taxon>Bacteria</taxon>
        <taxon>Pseudomonadati</taxon>
        <taxon>Pseudomonadota</taxon>
        <taxon>Gammaproteobacteria</taxon>
        <taxon>Cellvibrionales</taxon>
        <taxon>Cellvibrionaceae</taxon>
        <taxon>Gilvimarinus</taxon>
    </lineage>
</organism>
<dbReference type="InterPro" id="IPR036849">
    <property type="entry name" value="Enolase-like_C_sf"/>
</dbReference>
<dbReference type="InterPro" id="IPR013341">
    <property type="entry name" value="Mandelate_racemase_N_dom"/>
</dbReference>
<reference evidence="2 3" key="1">
    <citation type="submission" date="2023-11" db="EMBL/GenBank/DDBJ databases">
        <title>Gilvimarinus fulvus sp. nov., isolated from the surface of Kelp.</title>
        <authorList>
            <person name="Sun Y.Y."/>
            <person name="Gong Y."/>
            <person name="Du Z.J."/>
        </authorList>
    </citation>
    <scope>NUCLEOTIDE SEQUENCE [LARGE SCALE GENOMIC DNA]</scope>
    <source>
        <strain evidence="2 3">SDUM040013</strain>
    </source>
</reference>
<dbReference type="RefSeq" id="WP_302720649.1">
    <property type="nucleotide sequence ID" value="NZ_JAULRU010000154.1"/>
</dbReference>
<dbReference type="SFLD" id="SFLDG00033">
    <property type="entry name" value="mannonate_dehydratase"/>
    <property type="match status" value="1"/>
</dbReference>
<dbReference type="InterPro" id="IPR029065">
    <property type="entry name" value="Enolase_C-like"/>
</dbReference>
<dbReference type="PANTHER" id="PTHR48080">
    <property type="entry name" value="D-GALACTONATE DEHYDRATASE-RELATED"/>
    <property type="match status" value="1"/>
</dbReference>
<evidence type="ECO:0000259" key="1">
    <source>
        <dbReference type="SMART" id="SM00922"/>
    </source>
</evidence>
<evidence type="ECO:0000313" key="2">
    <source>
        <dbReference type="EMBL" id="MDX6851099.1"/>
    </source>
</evidence>
<keyword evidence="3" id="KW-1185">Reference proteome</keyword>
<feature type="domain" description="Mandelate racemase/muconate lactonizing enzyme C-terminal" evidence="1">
    <location>
        <begin position="129"/>
        <end position="257"/>
    </location>
</feature>
<dbReference type="EC" id="4.2.1.8" evidence="2"/>
<dbReference type="NCBIfam" id="NF043051">
    <property type="entry name" value="ManoateDhtManD"/>
    <property type="match status" value="1"/>
</dbReference>
<dbReference type="GO" id="GO:0008927">
    <property type="term" value="F:mannonate dehydratase activity"/>
    <property type="evidence" value="ECO:0007669"/>
    <property type="project" value="UniProtKB-EC"/>
</dbReference>
<comment type="caution">
    <text evidence="2">The sequence shown here is derived from an EMBL/GenBank/DDBJ whole genome shotgun (WGS) entry which is preliminary data.</text>
</comment>
<dbReference type="SMART" id="SM00922">
    <property type="entry name" value="MR_MLE"/>
    <property type="match status" value="1"/>
</dbReference>
<dbReference type="Proteomes" id="UP001273505">
    <property type="component" value="Unassembled WGS sequence"/>
</dbReference>
<dbReference type="Pfam" id="PF13378">
    <property type="entry name" value="MR_MLE_C"/>
    <property type="match status" value="1"/>
</dbReference>
<dbReference type="EMBL" id="JAXAFO010000039">
    <property type="protein sequence ID" value="MDX6851099.1"/>
    <property type="molecule type" value="Genomic_DNA"/>
</dbReference>
<sequence length="402" mass="45193">MKITAAKVIVCCPGRNFVTVKITTDEGVYGIGDATLNGREKSVVSYLEDYMLPALIGKDPQRIEDIWQFFYRGAYWRRGPVGMCALAGIDTALWDIKAKLAGMPLYQLLGGRSRDRIMAYTHANGKDIPSTLDAVAQAQEQGYKAIRIQCGIPGVASTYGVAKEGKSYEPADADLPTESVWSTEKYLNFAPKLFQAVRDQFGDDIHLLHDVHHRLTPIEAARLGKELEPYHLFWMEDAVPAENQEGFKLIRQHTTTPIAVGEVFNSIHDCRELMQNQLIDYIRTTIVHGGGITHLRRIADLASLFHVRTGFHGATDLSPVCMGAALHFDYWVPNFGIQEHMPHSELMESVFTRHYQFEDGYFTPGEAPGHGVDINEELAAKYPYKRACLPVNRLEDGTLWHW</sequence>
<dbReference type="SUPFAM" id="SSF54826">
    <property type="entry name" value="Enolase N-terminal domain-like"/>
    <property type="match status" value="1"/>
</dbReference>
<dbReference type="InterPro" id="IPR034593">
    <property type="entry name" value="DgoD-like"/>
</dbReference>
<dbReference type="Gene3D" id="3.30.390.10">
    <property type="entry name" value="Enolase-like, N-terminal domain"/>
    <property type="match status" value="1"/>
</dbReference>
<dbReference type="InterPro" id="IPR013342">
    <property type="entry name" value="Mandelate_racemase_C"/>
</dbReference>
<dbReference type="Gene3D" id="3.20.20.120">
    <property type="entry name" value="Enolase-like C-terminal domain"/>
    <property type="match status" value="1"/>
</dbReference>
<dbReference type="Pfam" id="PF02746">
    <property type="entry name" value="MR_MLE_N"/>
    <property type="match status" value="1"/>
</dbReference>
<dbReference type="SUPFAM" id="SSF51604">
    <property type="entry name" value="Enolase C-terminal domain-like"/>
    <property type="match status" value="1"/>
</dbReference>
<dbReference type="PROSITE" id="PS00908">
    <property type="entry name" value="MR_MLE_1"/>
    <property type="match status" value="1"/>
</dbReference>
<keyword evidence="2" id="KW-0456">Lyase</keyword>
<dbReference type="SFLD" id="SFLDS00001">
    <property type="entry name" value="Enolase"/>
    <property type="match status" value="1"/>
</dbReference>
<dbReference type="PANTHER" id="PTHR48080:SF6">
    <property type="entry name" value="STARVATION-SENSING PROTEIN RSPA"/>
    <property type="match status" value="1"/>
</dbReference>
<proteinExistence type="predicted"/>
<gene>
    <name evidence="2" type="primary">manD</name>
    <name evidence="2" type="ORF">SCD92_17105</name>
</gene>
<name>A0ABU4S1N3_9GAMM</name>
<dbReference type="InterPro" id="IPR018110">
    <property type="entry name" value="Mandel_Rmase/mucon_lact_enz_CS"/>
</dbReference>
<dbReference type="NCBIfam" id="NF011654">
    <property type="entry name" value="PRK15072.1"/>
    <property type="match status" value="1"/>
</dbReference>
<dbReference type="InterPro" id="IPR034589">
    <property type="entry name" value="D-mannonate_dehydratase-like"/>
</dbReference>
<accession>A0ABU4S1N3</accession>
<evidence type="ECO:0000313" key="3">
    <source>
        <dbReference type="Proteomes" id="UP001273505"/>
    </source>
</evidence>
<dbReference type="InterPro" id="IPR029017">
    <property type="entry name" value="Enolase-like_N"/>
</dbReference>
<protein>
    <submittedName>
        <fullName evidence="2">D-mannonate dehydratase ManD</fullName>
        <ecNumber evidence="2">4.2.1.8</ecNumber>
    </submittedName>
</protein>